<dbReference type="InterPro" id="IPR003778">
    <property type="entry name" value="CT_A_B"/>
</dbReference>
<dbReference type="GO" id="GO:0016787">
    <property type="term" value="F:hydrolase activity"/>
    <property type="evidence" value="ECO:0007669"/>
    <property type="project" value="UniProtKB-KW"/>
</dbReference>
<keyword evidence="1" id="KW-0547">Nucleotide-binding</keyword>
<evidence type="ECO:0000259" key="4">
    <source>
        <dbReference type="SMART" id="SM00797"/>
    </source>
</evidence>
<evidence type="ECO:0000256" key="1">
    <source>
        <dbReference type="ARBA" id="ARBA00022741"/>
    </source>
</evidence>
<name>A0A381W7T7_9ZZZZ</name>
<protein>
    <recommendedName>
        <fullName evidence="4">Carboxyltransferase domain-containing protein</fullName>
    </recommendedName>
</protein>
<dbReference type="InterPro" id="IPR029000">
    <property type="entry name" value="Cyclophilin-like_dom_sf"/>
</dbReference>
<dbReference type="Gene3D" id="2.40.100.10">
    <property type="entry name" value="Cyclophilin-like"/>
    <property type="match status" value="1"/>
</dbReference>
<keyword evidence="3" id="KW-0067">ATP-binding</keyword>
<dbReference type="PANTHER" id="PTHR43309:SF5">
    <property type="entry name" value="5-OXOPROLINASE SUBUNIT C"/>
    <property type="match status" value="1"/>
</dbReference>
<evidence type="ECO:0000256" key="2">
    <source>
        <dbReference type="ARBA" id="ARBA00022801"/>
    </source>
</evidence>
<evidence type="ECO:0000256" key="3">
    <source>
        <dbReference type="ARBA" id="ARBA00022840"/>
    </source>
</evidence>
<dbReference type="InterPro" id="IPR052708">
    <property type="entry name" value="PxpC"/>
</dbReference>
<dbReference type="PANTHER" id="PTHR43309">
    <property type="entry name" value="5-OXOPROLINASE SUBUNIT C"/>
    <property type="match status" value="1"/>
</dbReference>
<gene>
    <name evidence="5" type="ORF">METZ01_LOCUS101474</name>
</gene>
<evidence type="ECO:0000313" key="5">
    <source>
        <dbReference type="EMBL" id="SVA48620.1"/>
    </source>
</evidence>
<dbReference type="GO" id="GO:0005524">
    <property type="term" value="F:ATP binding"/>
    <property type="evidence" value="ECO:0007669"/>
    <property type="project" value="UniProtKB-KW"/>
</dbReference>
<dbReference type="AlphaFoldDB" id="A0A381W7T7"/>
<keyword evidence="2" id="KW-0378">Hydrolase</keyword>
<dbReference type="EMBL" id="UINC01010975">
    <property type="protein sequence ID" value="SVA48620.1"/>
    <property type="molecule type" value="Genomic_DNA"/>
</dbReference>
<dbReference type="SMART" id="SM00797">
    <property type="entry name" value="AHS2"/>
    <property type="match status" value="1"/>
</dbReference>
<accession>A0A381W7T7</accession>
<feature type="domain" description="Carboxyltransferase" evidence="4">
    <location>
        <begin position="1"/>
        <end position="250"/>
    </location>
</feature>
<organism evidence="5">
    <name type="scientific">marine metagenome</name>
    <dbReference type="NCBI Taxonomy" id="408172"/>
    <lineage>
        <taxon>unclassified sequences</taxon>
        <taxon>metagenomes</taxon>
        <taxon>ecological metagenomes</taxon>
    </lineage>
</organism>
<dbReference type="Pfam" id="PF02626">
    <property type="entry name" value="CT_A_B"/>
    <property type="match status" value="1"/>
</dbReference>
<reference evidence="5" key="1">
    <citation type="submission" date="2018-05" db="EMBL/GenBank/DDBJ databases">
        <authorList>
            <person name="Lanie J.A."/>
            <person name="Ng W.-L."/>
            <person name="Kazmierczak K.M."/>
            <person name="Andrzejewski T.M."/>
            <person name="Davidsen T.M."/>
            <person name="Wayne K.J."/>
            <person name="Tettelin H."/>
            <person name="Glass J.I."/>
            <person name="Rusch D."/>
            <person name="Podicherti R."/>
            <person name="Tsui H.-C.T."/>
            <person name="Winkler M.E."/>
        </authorList>
    </citation>
    <scope>NUCLEOTIDE SEQUENCE</scope>
</reference>
<proteinExistence type="predicted"/>
<sequence>MDDNSAEIANKILGNLTSEALLELTMTGCCLKFEKNAIIALTGSDMNAKLNGFSIEMYNKIDVEEGDVLSFGRLEYGFRTYIAFQGGIKSEKVMKSRCMYKGITECFKIQKNDKIVLNNSIKKSRSINQEKTQKLILSDNIECYKGPEFHKLNKKNKENLLQKQFSISNNHNRMGYILNEKIQNNIKPIITSHVIPGTVQLTPGGKIIILMRDCQTTGGYPRILQLTNNAINILSQKMTNSEIKFNIKQIS</sequence>